<dbReference type="InterPro" id="IPR050956">
    <property type="entry name" value="2C_system_His_kinase"/>
</dbReference>
<evidence type="ECO:0000256" key="2">
    <source>
        <dbReference type="SAM" id="MobiDB-lite"/>
    </source>
</evidence>
<dbReference type="SUPFAM" id="SSF55781">
    <property type="entry name" value="GAF domain-like"/>
    <property type="match status" value="1"/>
</dbReference>
<dbReference type="GO" id="GO:0000155">
    <property type="term" value="F:phosphorelay sensor kinase activity"/>
    <property type="evidence" value="ECO:0007669"/>
    <property type="project" value="InterPro"/>
</dbReference>
<dbReference type="OrthoDB" id="303614at2759"/>
<dbReference type="Gene3D" id="1.10.287.130">
    <property type="match status" value="1"/>
</dbReference>
<feature type="compositionally biased region" description="Low complexity" evidence="2">
    <location>
        <begin position="495"/>
        <end position="508"/>
    </location>
</feature>
<evidence type="ECO:0000256" key="1">
    <source>
        <dbReference type="ARBA" id="ARBA00022553"/>
    </source>
</evidence>
<feature type="compositionally biased region" description="Basic and acidic residues" evidence="2">
    <location>
        <begin position="335"/>
        <end position="344"/>
    </location>
</feature>
<evidence type="ECO:0000313" key="4">
    <source>
        <dbReference type="EMBL" id="BCS27743.1"/>
    </source>
</evidence>
<reference evidence="4" key="1">
    <citation type="submission" date="2021-01" db="EMBL/GenBank/DDBJ databases">
        <authorList>
            <consortium name="Aspergillus puulaauensis MK2 genome sequencing consortium"/>
            <person name="Kazuki M."/>
            <person name="Futagami T."/>
        </authorList>
    </citation>
    <scope>NUCLEOTIDE SEQUENCE</scope>
    <source>
        <strain evidence="4">MK2</strain>
    </source>
</reference>
<dbReference type="PANTHER" id="PTHR43719:SF69">
    <property type="entry name" value="HISTIDINE KINASE G7"/>
    <property type="match status" value="1"/>
</dbReference>
<protein>
    <recommendedName>
        <fullName evidence="3">Signal transduction histidine kinase dimerisation/phosphoacceptor domain-containing protein</fullName>
    </recommendedName>
</protein>
<feature type="region of interest" description="Disordered" evidence="2">
    <location>
        <begin position="495"/>
        <end position="515"/>
    </location>
</feature>
<dbReference type="KEGG" id="apuu:APUU_60791A"/>
<dbReference type="SUPFAM" id="SSF47384">
    <property type="entry name" value="Homodimeric domain of signal transducing histidine kinase"/>
    <property type="match status" value="1"/>
</dbReference>
<dbReference type="RefSeq" id="XP_041559937.1">
    <property type="nucleotide sequence ID" value="XM_041694070.1"/>
</dbReference>
<dbReference type="Proteomes" id="UP000654913">
    <property type="component" value="Chromosome 6"/>
</dbReference>
<name>A0A7R8ASB5_9EURO</name>
<gene>
    <name evidence="4" type="ORF">APUU_60791A</name>
</gene>
<dbReference type="CDD" id="cd00082">
    <property type="entry name" value="HisKA"/>
    <property type="match status" value="1"/>
</dbReference>
<keyword evidence="1" id="KW-0597">Phosphoprotein</keyword>
<evidence type="ECO:0000259" key="3">
    <source>
        <dbReference type="SMART" id="SM00388"/>
    </source>
</evidence>
<dbReference type="InterPro" id="IPR003661">
    <property type="entry name" value="HisK_dim/P_dom"/>
</dbReference>
<dbReference type="AlphaFoldDB" id="A0A7R8ASB5"/>
<feature type="region of interest" description="Disordered" evidence="2">
    <location>
        <begin position="403"/>
        <end position="435"/>
    </location>
</feature>
<organism evidence="4 5">
    <name type="scientific">Aspergillus puulaauensis</name>
    <dbReference type="NCBI Taxonomy" id="1220207"/>
    <lineage>
        <taxon>Eukaryota</taxon>
        <taxon>Fungi</taxon>
        <taxon>Dikarya</taxon>
        <taxon>Ascomycota</taxon>
        <taxon>Pezizomycotina</taxon>
        <taxon>Eurotiomycetes</taxon>
        <taxon>Eurotiomycetidae</taxon>
        <taxon>Eurotiales</taxon>
        <taxon>Aspergillaceae</taxon>
        <taxon>Aspergillus</taxon>
    </lineage>
</organism>
<feature type="compositionally biased region" description="Basic and acidic residues" evidence="2">
    <location>
        <begin position="294"/>
        <end position="307"/>
    </location>
</feature>
<evidence type="ECO:0000313" key="5">
    <source>
        <dbReference type="Proteomes" id="UP000654913"/>
    </source>
</evidence>
<reference evidence="4" key="2">
    <citation type="submission" date="2021-02" db="EMBL/GenBank/DDBJ databases">
        <title>Aspergillus puulaauensis MK2 genome sequence.</title>
        <authorList>
            <person name="Futagami T."/>
            <person name="Mori K."/>
            <person name="Kadooka C."/>
            <person name="Tanaka T."/>
        </authorList>
    </citation>
    <scope>NUCLEOTIDE SEQUENCE</scope>
    <source>
        <strain evidence="4">MK2</strain>
    </source>
</reference>
<sequence length="785" mass="86828">MASENPGQTEDMAQTAYSLAKERDFYRYLPRDKAAYPFAPFDEASQRTSVVIPSRDYVLTSLAQLGAVKLRAERAIISLFGPTHQYILAEATSAGPLGPDQDSDLRLGCCIMPRETGICMDIANLPLANPSKNDDSAIIADGCALVMSDMKERNEEEVHKKYSLVNKILNARFCAGVPIIGPRGNTIGSYCVFDTHPRQSGVDEASIIFMKQMATAIMDYLDTLHMRYQNTQAKQMIFALGSFIGGRTTLRDSWLESHDQDVVTEKSGSTVEGQLNKEQQDLQETQSQLPLRLRPHDDSSFPCEVEKLPAQPELDVKPPDSASTPVDGRQLAECNKQESTKRSSESLLSQNEMPDDSPPAAFERVFARAANLIRESVEVEGVIFINARIESFGGLVGYEYRGETAGSEDSTDSGSTGGSVSSAAPVPGANSPEGDAVCQTLGCSTSEFSTINNDMKSNAKPGHEYVVRESVLKAMLNRYPHGKIFNYNQDGSLSDDSSSSGTASSSSTKGVRFKNMTRRMQNHRQDADYLQGVLGSARSIIFLPLWDSHKARWLAGLLVWTNTPERIFTVENELAYLHAFGNSIMAEVHRLDIEIADKAKHNLVTSISHELRSPLHGLLGTADILSDTAMNALQQGMIQTIESCGRTLLDTINHLLDFTYINKISKDYKLKYTHGRPAEQPTRPSQEQTDFDRYPLGSSESLYEEVQLDVVLEEVVECVFAGYTFYHQHRAPERPLSSTGGSRTAILSLKQPTIIFDIQQAAGWKFFNSGWLLAPYFDERLQQCP</sequence>
<dbReference type="FunFam" id="1.10.287.130:FF:000023">
    <property type="entry name" value="Sensor histidine kinase/response regulator, putative"/>
    <property type="match status" value="1"/>
</dbReference>
<dbReference type="PANTHER" id="PTHR43719">
    <property type="entry name" value="TWO-COMPONENT HISTIDINE KINASE"/>
    <property type="match status" value="1"/>
</dbReference>
<feature type="region of interest" description="Disordered" evidence="2">
    <location>
        <begin position="279"/>
        <end position="359"/>
    </location>
</feature>
<dbReference type="EMBL" id="AP024448">
    <property type="protein sequence ID" value="BCS27743.1"/>
    <property type="molecule type" value="Genomic_DNA"/>
</dbReference>
<proteinExistence type="predicted"/>
<feature type="compositionally biased region" description="Low complexity" evidence="2">
    <location>
        <begin position="404"/>
        <end position="424"/>
    </location>
</feature>
<dbReference type="Pfam" id="PF00512">
    <property type="entry name" value="HisKA"/>
    <property type="match status" value="1"/>
</dbReference>
<dbReference type="InterPro" id="IPR036097">
    <property type="entry name" value="HisK_dim/P_sf"/>
</dbReference>
<dbReference type="SMART" id="SM00388">
    <property type="entry name" value="HisKA"/>
    <property type="match status" value="1"/>
</dbReference>
<accession>A0A7R8ASB5</accession>
<feature type="domain" description="Signal transduction histidine kinase dimerisation/phosphoacceptor" evidence="3">
    <location>
        <begin position="599"/>
        <end position="664"/>
    </location>
</feature>
<keyword evidence="5" id="KW-1185">Reference proteome</keyword>
<dbReference type="GeneID" id="64977748"/>
<feature type="compositionally biased region" description="Polar residues" evidence="2">
    <location>
        <begin position="279"/>
        <end position="289"/>
    </location>
</feature>